<dbReference type="InterPro" id="IPR040256">
    <property type="entry name" value="At4g02000-like"/>
</dbReference>
<feature type="non-terminal residue" evidence="2">
    <location>
        <position position="330"/>
    </location>
</feature>
<sequence>MFGKTFHLKLLSDDFTMNDEEFLKVPIWVHFPHLPMRIWEEDIISEVASKVGIPITTDRVTLEKARSNFARVLIEVDASKPPPLEFKIKLPNGKLHTQYVRYETFPNYCFHCKKFGHHAFTCSIIASIEKKAKEDVIKKRLGINIEEGAAEGATCGAKTVAESSNGAAKTVSNKEENEAEGAAKTVSNKEAIEEDNDLFITKRDHPFFKRFRFFKWGKKKPIRGEGGTSDFKDGEDVLVRKVQKFHDTYQDEVIVEMHTDDVLMPTINVTHKKHVDKDAIILKMDHHLKIVNEDQPGMLFSKETLEGLPGITSTNNGYTFGPTFMRGVLR</sequence>
<keyword evidence="3" id="KW-1185">Reference proteome</keyword>
<organism evidence="2 3">
    <name type="scientific">Cuscuta epithymum</name>
    <dbReference type="NCBI Taxonomy" id="186058"/>
    <lineage>
        <taxon>Eukaryota</taxon>
        <taxon>Viridiplantae</taxon>
        <taxon>Streptophyta</taxon>
        <taxon>Embryophyta</taxon>
        <taxon>Tracheophyta</taxon>
        <taxon>Spermatophyta</taxon>
        <taxon>Magnoliopsida</taxon>
        <taxon>eudicotyledons</taxon>
        <taxon>Gunneridae</taxon>
        <taxon>Pentapetalae</taxon>
        <taxon>asterids</taxon>
        <taxon>lamiids</taxon>
        <taxon>Solanales</taxon>
        <taxon>Convolvulaceae</taxon>
        <taxon>Cuscuteae</taxon>
        <taxon>Cuscuta</taxon>
        <taxon>Cuscuta subgen. Cuscuta</taxon>
    </lineage>
</organism>
<name>A0AAV0FJD8_9ASTE</name>
<dbReference type="PANTHER" id="PTHR31286:SF180">
    <property type="entry name" value="OS10G0362600 PROTEIN"/>
    <property type="match status" value="1"/>
</dbReference>
<evidence type="ECO:0000256" key="1">
    <source>
        <dbReference type="SAM" id="MobiDB-lite"/>
    </source>
</evidence>
<gene>
    <name evidence="2" type="ORF">CEPIT_LOCUS34423</name>
</gene>
<evidence type="ECO:0008006" key="4">
    <source>
        <dbReference type="Google" id="ProtNLM"/>
    </source>
</evidence>
<comment type="caution">
    <text evidence="2">The sequence shown here is derived from an EMBL/GenBank/DDBJ whole genome shotgun (WGS) entry which is preliminary data.</text>
</comment>
<accession>A0AAV0FJD8</accession>
<dbReference type="EMBL" id="CAMAPF010000987">
    <property type="protein sequence ID" value="CAH9135334.1"/>
    <property type="molecule type" value="Genomic_DNA"/>
</dbReference>
<proteinExistence type="predicted"/>
<evidence type="ECO:0000313" key="3">
    <source>
        <dbReference type="Proteomes" id="UP001152523"/>
    </source>
</evidence>
<dbReference type="AlphaFoldDB" id="A0AAV0FJD8"/>
<feature type="region of interest" description="Disordered" evidence="1">
    <location>
        <begin position="166"/>
        <end position="186"/>
    </location>
</feature>
<reference evidence="2" key="1">
    <citation type="submission" date="2022-07" db="EMBL/GenBank/DDBJ databases">
        <authorList>
            <person name="Macas J."/>
            <person name="Novak P."/>
            <person name="Neumann P."/>
        </authorList>
    </citation>
    <scope>NUCLEOTIDE SEQUENCE</scope>
</reference>
<dbReference type="PANTHER" id="PTHR31286">
    <property type="entry name" value="GLYCINE-RICH CELL WALL STRUCTURAL PROTEIN 1.8-LIKE"/>
    <property type="match status" value="1"/>
</dbReference>
<dbReference type="Proteomes" id="UP001152523">
    <property type="component" value="Unassembled WGS sequence"/>
</dbReference>
<protein>
    <recommendedName>
        <fullName evidence="4">DUF4283 domain-containing protein</fullName>
    </recommendedName>
</protein>
<evidence type="ECO:0000313" key="2">
    <source>
        <dbReference type="EMBL" id="CAH9135334.1"/>
    </source>
</evidence>